<evidence type="ECO:0000256" key="3">
    <source>
        <dbReference type="ARBA" id="ARBA00022475"/>
    </source>
</evidence>
<feature type="transmembrane region" description="Helical" evidence="7">
    <location>
        <begin position="6"/>
        <end position="23"/>
    </location>
</feature>
<evidence type="ECO:0000256" key="1">
    <source>
        <dbReference type="ARBA" id="ARBA00004651"/>
    </source>
</evidence>
<feature type="transmembrane region" description="Helical" evidence="7">
    <location>
        <begin position="30"/>
        <end position="51"/>
    </location>
</feature>
<keyword evidence="5 7" id="KW-1133">Transmembrane helix</keyword>
<protein>
    <submittedName>
        <fullName evidence="9">UPF0126 membrane protein YvgT</fullName>
    </submittedName>
</protein>
<dbReference type="GO" id="GO:0005886">
    <property type="term" value="C:plasma membrane"/>
    <property type="evidence" value="ECO:0007669"/>
    <property type="project" value="UniProtKB-SubCell"/>
</dbReference>
<dbReference type="Pfam" id="PF03458">
    <property type="entry name" value="Gly_transporter"/>
    <property type="match status" value="2"/>
</dbReference>
<evidence type="ECO:0000313" key="10">
    <source>
        <dbReference type="Proteomes" id="UP000677436"/>
    </source>
</evidence>
<keyword evidence="4 7" id="KW-0812">Transmembrane</keyword>
<comment type="subcellular location">
    <subcellularLocation>
        <location evidence="1">Cell membrane</location>
        <topology evidence="1">Multi-pass membrane protein</topology>
    </subcellularLocation>
</comment>
<evidence type="ECO:0000256" key="7">
    <source>
        <dbReference type="SAM" id="Phobius"/>
    </source>
</evidence>
<evidence type="ECO:0000259" key="8">
    <source>
        <dbReference type="Pfam" id="PF03458"/>
    </source>
</evidence>
<dbReference type="KEGG" id="pabs:JIR001_03350"/>
<proteinExistence type="inferred from homology"/>
<reference evidence="9" key="2">
    <citation type="journal article" date="2021" name="Microbiol. Resour. Announc.">
        <title>Complete Genome Sequence of Polycladomyces abyssicola JIR-001T, Isolated from Hemipelagic Sediment in Deep Seawater.</title>
        <authorList>
            <person name="Tsubouchi T."/>
            <person name="Kaneko Y."/>
        </authorList>
    </citation>
    <scope>NUCLEOTIDE SEQUENCE</scope>
    <source>
        <strain evidence="9">JIR-001</strain>
    </source>
</reference>
<dbReference type="InterPro" id="IPR005115">
    <property type="entry name" value="Gly_transporter"/>
</dbReference>
<feature type="transmembrane region" description="Helical" evidence="7">
    <location>
        <begin position="149"/>
        <end position="166"/>
    </location>
</feature>
<evidence type="ECO:0000256" key="6">
    <source>
        <dbReference type="ARBA" id="ARBA00023136"/>
    </source>
</evidence>
<dbReference type="PANTHER" id="PTHR30506">
    <property type="entry name" value="INNER MEMBRANE PROTEIN"/>
    <property type="match status" value="1"/>
</dbReference>
<evidence type="ECO:0000313" key="9">
    <source>
        <dbReference type="EMBL" id="BCU80552.1"/>
    </source>
</evidence>
<sequence>MTWDVFNIMGIAAFAISGAIVAMEEKYDILGALVLGFVTAFGGGIIRNLLIGLPVHMLWKQEALITTALIAIVLAYVSPDRWINNYKKWIDFFDAVGLSAFSIQGAFYAVQAHHPLVAVVSAAVLTGIGGGIIRDVLAGRKPLVFRGEIYAIWAMVIGLLIGLKVVQQGWELYALFVAIVVLRTMSFYFGWQLPLRGLAEEKKPSANIPAES</sequence>
<feature type="domain" description="Glycine transporter" evidence="8">
    <location>
        <begin position="5"/>
        <end position="77"/>
    </location>
</feature>
<organism evidence="9 10">
    <name type="scientific">Polycladomyces abyssicola</name>
    <dbReference type="NCBI Taxonomy" id="1125966"/>
    <lineage>
        <taxon>Bacteria</taxon>
        <taxon>Bacillati</taxon>
        <taxon>Bacillota</taxon>
        <taxon>Bacilli</taxon>
        <taxon>Bacillales</taxon>
        <taxon>Thermoactinomycetaceae</taxon>
        <taxon>Polycladomyces</taxon>
    </lineage>
</organism>
<dbReference type="Proteomes" id="UP000677436">
    <property type="component" value="Chromosome"/>
</dbReference>
<feature type="domain" description="Glycine transporter" evidence="8">
    <location>
        <begin position="92"/>
        <end position="160"/>
    </location>
</feature>
<keyword evidence="10" id="KW-1185">Reference proteome</keyword>
<feature type="transmembrane region" description="Helical" evidence="7">
    <location>
        <begin position="172"/>
        <end position="191"/>
    </location>
</feature>
<dbReference type="AlphaFoldDB" id="A0A8D5ZM66"/>
<keyword evidence="3" id="KW-1003">Cell membrane</keyword>
<comment type="similarity">
    <text evidence="2">Belongs to the UPF0126 family.</text>
</comment>
<evidence type="ECO:0000256" key="5">
    <source>
        <dbReference type="ARBA" id="ARBA00022989"/>
    </source>
</evidence>
<reference evidence="9" key="1">
    <citation type="journal article" date="2013" name="Int. J. Syst. Evol. Microbiol.">
        <title>Polycladomyces abyssicola gen. nov., sp. nov., a thermophilic filamentous bacterium isolated from hemipelagic sediment.</title>
        <authorList>
            <person name="Tsubouchi T."/>
            <person name="Shimane Y."/>
            <person name="Mori K."/>
            <person name="Usui K."/>
            <person name="Hiraki T."/>
            <person name="Tame A."/>
            <person name="Uematsu K."/>
            <person name="Maruyama T."/>
            <person name="Hatada Y."/>
        </authorList>
    </citation>
    <scope>NUCLEOTIDE SEQUENCE</scope>
    <source>
        <strain evidence="9">JIR-001</strain>
    </source>
</reference>
<dbReference type="EMBL" id="AP024601">
    <property type="protein sequence ID" value="BCU80552.1"/>
    <property type="molecule type" value="Genomic_DNA"/>
</dbReference>
<dbReference type="PANTHER" id="PTHR30506:SF3">
    <property type="entry name" value="UPF0126 INNER MEMBRANE PROTEIN YADS-RELATED"/>
    <property type="match status" value="1"/>
</dbReference>
<evidence type="ECO:0000256" key="2">
    <source>
        <dbReference type="ARBA" id="ARBA00008193"/>
    </source>
</evidence>
<feature type="transmembrane region" description="Helical" evidence="7">
    <location>
        <begin position="116"/>
        <end position="137"/>
    </location>
</feature>
<gene>
    <name evidence="9" type="primary">yvgT</name>
    <name evidence="9" type="ORF">JIR001_03350</name>
</gene>
<keyword evidence="6 7" id="KW-0472">Membrane</keyword>
<accession>A0A8D5ZM66</accession>
<evidence type="ECO:0000256" key="4">
    <source>
        <dbReference type="ARBA" id="ARBA00022692"/>
    </source>
</evidence>
<name>A0A8D5ZM66_9BACL</name>
<dbReference type="RefSeq" id="WP_212773915.1">
    <property type="nucleotide sequence ID" value="NZ_AP024601.1"/>
</dbReference>
<feature type="transmembrane region" description="Helical" evidence="7">
    <location>
        <begin position="57"/>
        <end position="77"/>
    </location>
</feature>